<accession>A0ABV5LAY2</accession>
<evidence type="ECO:0000256" key="1">
    <source>
        <dbReference type="SAM" id="MobiDB-lite"/>
    </source>
</evidence>
<evidence type="ECO:0000313" key="3">
    <source>
        <dbReference type="Proteomes" id="UP001589753"/>
    </source>
</evidence>
<keyword evidence="3" id="KW-1185">Reference proteome</keyword>
<comment type="caution">
    <text evidence="2">The sequence shown here is derived from an EMBL/GenBank/DDBJ whole genome shotgun (WGS) entry which is preliminary data.</text>
</comment>
<evidence type="ECO:0000313" key="2">
    <source>
        <dbReference type="EMBL" id="MFB9348071.1"/>
    </source>
</evidence>
<reference evidence="2 3" key="1">
    <citation type="submission" date="2024-09" db="EMBL/GenBank/DDBJ databases">
        <authorList>
            <person name="Sun Q."/>
            <person name="Mori K."/>
        </authorList>
    </citation>
    <scope>NUCLEOTIDE SEQUENCE [LARGE SCALE GENOMIC DNA]</scope>
    <source>
        <strain evidence="2 3">JCM 9767</strain>
    </source>
</reference>
<protein>
    <submittedName>
        <fullName evidence="2">Uncharacterized protein</fullName>
    </submittedName>
</protein>
<name>A0ABV5LAY2_9ACTN</name>
<organism evidence="2 3">
    <name type="scientific">Streptomyces heliomycini</name>
    <dbReference type="NCBI Taxonomy" id="284032"/>
    <lineage>
        <taxon>Bacteria</taxon>
        <taxon>Bacillati</taxon>
        <taxon>Actinomycetota</taxon>
        <taxon>Actinomycetes</taxon>
        <taxon>Kitasatosporales</taxon>
        <taxon>Streptomycetaceae</taxon>
        <taxon>Streptomyces</taxon>
    </lineage>
</organism>
<proteinExistence type="predicted"/>
<dbReference type="RefSeq" id="WP_366481619.1">
    <property type="nucleotide sequence ID" value="NZ_JBHMDI010000021.1"/>
</dbReference>
<dbReference type="EMBL" id="JBHMDI010000021">
    <property type="protein sequence ID" value="MFB9348071.1"/>
    <property type="molecule type" value="Genomic_DNA"/>
</dbReference>
<feature type="compositionally biased region" description="Basic residues" evidence="1">
    <location>
        <begin position="1"/>
        <end position="28"/>
    </location>
</feature>
<gene>
    <name evidence="2" type="ORF">ACFFUA_11460</name>
</gene>
<feature type="region of interest" description="Disordered" evidence="1">
    <location>
        <begin position="1"/>
        <end position="41"/>
    </location>
</feature>
<dbReference type="Proteomes" id="UP001589753">
    <property type="component" value="Unassembled WGS sequence"/>
</dbReference>
<sequence>MTRHRPPRRLPRTGRRVRRRHSDRRPRTRAAGGSEDTAPYSAPELALRLGATDPFALGPGTVVRGRGVVALTALTALADGRGAPGTGAYRI</sequence>